<name>A0A8C4SPE0_ERPCA</name>
<sequence length="191" mass="21885">MNYGESFGWVVSMVFVLQSLQFGFGCEGQDCEEIKKSESSRKPTTHHSEFLKQFNEMNTRLEEKKHRDYGEVLPFIGLTGSSRLNRNCCQNGGTCILGSFCACPKHFIGRSCEYDERIRNCGAIPHGEWVQKGCSYCRCGYGVLHCFPRVFQENCDDTQEEYKFHSNGCRLHQSWSYLVILALLTLALHLL</sequence>
<evidence type="ECO:0000259" key="6">
    <source>
        <dbReference type="PROSITE" id="PS00022"/>
    </source>
</evidence>
<reference evidence="7" key="1">
    <citation type="submission" date="2021-06" db="EMBL/GenBank/DDBJ databases">
        <authorList>
            <consortium name="Wellcome Sanger Institute Data Sharing"/>
        </authorList>
    </citation>
    <scope>NUCLEOTIDE SEQUENCE [LARGE SCALE GENOMIC DNA]</scope>
</reference>
<dbReference type="GeneTree" id="ENSGT00940000166301"/>
<evidence type="ECO:0000256" key="5">
    <source>
        <dbReference type="SAM" id="SignalP"/>
    </source>
</evidence>
<dbReference type="GO" id="GO:0007165">
    <property type="term" value="P:signal transduction"/>
    <property type="evidence" value="ECO:0007669"/>
    <property type="project" value="UniProtKB-ARBA"/>
</dbReference>
<dbReference type="Pfam" id="PF09443">
    <property type="entry name" value="CFC"/>
    <property type="match status" value="1"/>
</dbReference>
<feature type="chain" id="PRO_5033990380" evidence="5">
    <location>
        <begin position="29"/>
        <end position="191"/>
    </location>
</feature>
<organism evidence="7 8">
    <name type="scientific">Erpetoichthys calabaricus</name>
    <name type="common">Rope fish</name>
    <name type="synonym">Calamoichthys calabaricus</name>
    <dbReference type="NCBI Taxonomy" id="27687"/>
    <lineage>
        <taxon>Eukaryota</taxon>
        <taxon>Metazoa</taxon>
        <taxon>Chordata</taxon>
        <taxon>Craniata</taxon>
        <taxon>Vertebrata</taxon>
        <taxon>Euteleostomi</taxon>
        <taxon>Actinopterygii</taxon>
        <taxon>Polypteriformes</taxon>
        <taxon>Polypteridae</taxon>
        <taxon>Erpetoichthys</taxon>
    </lineage>
</organism>
<protein>
    <submittedName>
        <fullName evidence="7">Teratocarcinoma-derived growth factor 1</fullName>
    </submittedName>
</protein>
<keyword evidence="3" id="KW-1015">Disulfide bond</keyword>
<keyword evidence="2" id="KW-0245">EGF-like domain</keyword>
<dbReference type="PROSITE" id="PS00022">
    <property type="entry name" value="EGF_1"/>
    <property type="match status" value="1"/>
</dbReference>
<dbReference type="InterPro" id="IPR019011">
    <property type="entry name" value="Cryptic/Cripto_CFC-dom"/>
</dbReference>
<accession>A0A8C4SPE0</accession>
<evidence type="ECO:0000256" key="4">
    <source>
        <dbReference type="ARBA" id="ARBA00023180"/>
    </source>
</evidence>
<feature type="signal peptide" evidence="5">
    <location>
        <begin position="1"/>
        <end position="28"/>
    </location>
</feature>
<dbReference type="Gene3D" id="2.10.25.10">
    <property type="entry name" value="Laminin"/>
    <property type="match status" value="1"/>
</dbReference>
<dbReference type="SUPFAM" id="SSF57196">
    <property type="entry name" value="EGF/Laminin"/>
    <property type="match status" value="2"/>
</dbReference>
<dbReference type="AlphaFoldDB" id="A0A8C4SPE0"/>
<comment type="similarity">
    <text evidence="1">Belongs to the EGF-CFC (Cripto-1/FRL1/Cryptic) family.</text>
</comment>
<keyword evidence="5" id="KW-0732">Signal</keyword>
<keyword evidence="4" id="KW-0325">Glycoprotein</keyword>
<feature type="domain" description="EGF-like" evidence="6">
    <location>
        <begin position="101"/>
        <end position="112"/>
    </location>
</feature>
<gene>
    <name evidence="7" type="primary">tdgf1</name>
</gene>
<evidence type="ECO:0000256" key="2">
    <source>
        <dbReference type="ARBA" id="ARBA00022536"/>
    </source>
</evidence>
<evidence type="ECO:0000256" key="1">
    <source>
        <dbReference type="ARBA" id="ARBA00007384"/>
    </source>
</evidence>
<evidence type="ECO:0000313" key="7">
    <source>
        <dbReference type="Ensembl" id="ENSECRP00000020692.1"/>
    </source>
</evidence>
<reference evidence="7" key="2">
    <citation type="submission" date="2025-08" db="UniProtKB">
        <authorList>
            <consortium name="Ensembl"/>
        </authorList>
    </citation>
    <scope>IDENTIFICATION</scope>
</reference>
<evidence type="ECO:0000256" key="3">
    <source>
        <dbReference type="ARBA" id="ARBA00023157"/>
    </source>
</evidence>
<evidence type="ECO:0000313" key="8">
    <source>
        <dbReference type="Proteomes" id="UP000694620"/>
    </source>
</evidence>
<proteinExistence type="inferred from homology"/>
<dbReference type="InterPro" id="IPR000742">
    <property type="entry name" value="EGF"/>
</dbReference>
<dbReference type="Ensembl" id="ENSECRT00000021143.1">
    <property type="protein sequence ID" value="ENSECRP00000020692.1"/>
    <property type="gene ID" value="ENSECRG00000013915.1"/>
</dbReference>
<dbReference type="FunFam" id="2.10.25.10:FF:000421">
    <property type="entry name" value="Teratocarcinoma-derived growth factor"/>
    <property type="match status" value="1"/>
</dbReference>
<reference evidence="7" key="3">
    <citation type="submission" date="2025-09" db="UniProtKB">
        <authorList>
            <consortium name="Ensembl"/>
        </authorList>
    </citation>
    <scope>IDENTIFICATION</scope>
</reference>
<keyword evidence="8" id="KW-1185">Reference proteome</keyword>
<dbReference type="Proteomes" id="UP000694620">
    <property type="component" value="Chromosome 7"/>
</dbReference>